<sequence>MTSTTTGTDGRTIVRLSDPGELIAAVPHLLSFRPGSSVVLLNHSGGGHRRIVPVIRADLPDESFEPEAVRELVRAVLRHPGGGVTVVVVGSGPGHRAPPGDVPHRRLVRRLISALKDDRPVDHVLWVPEIRGGARWRCYHGDCGPGVVPDDRDTVMAATMAARGWVPYASREELERQLEPDDSAAITRRRHMLEAALDELDDRSRTPGRFDDEKSAEHLSAVRAALARAVAGDFTLSDGDVVSLALALSDGRVRDRCLTTADEPDEAASRAAERLWLELVRRTPPPERAGPATLLAYAAYRRGDCVLASLALDNALTAHPGHGLAEPLKQALEHHITPDALRRVTEFQEGGLMSRDP</sequence>
<organism evidence="1 2">
    <name type="scientific">Amycolatopsis endophytica</name>
    <dbReference type="NCBI Taxonomy" id="860233"/>
    <lineage>
        <taxon>Bacteria</taxon>
        <taxon>Bacillati</taxon>
        <taxon>Actinomycetota</taxon>
        <taxon>Actinomycetes</taxon>
        <taxon>Pseudonocardiales</taxon>
        <taxon>Pseudonocardiaceae</taxon>
        <taxon>Amycolatopsis</taxon>
    </lineage>
</organism>
<accession>A0A853B7E8</accession>
<proteinExistence type="predicted"/>
<keyword evidence="2" id="KW-1185">Reference proteome</keyword>
<dbReference type="InterPro" id="IPR025447">
    <property type="entry name" value="DUF4192"/>
</dbReference>
<protein>
    <recommendedName>
        <fullName evidence="3">DUF4192 domain-containing protein</fullName>
    </recommendedName>
</protein>
<evidence type="ECO:0008006" key="3">
    <source>
        <dbReference type="Google" id="ProtNLM"/>
    </source>
</evidence>
<dbReference type="Pfam" id="PF13830">
    <property type="entry name" value="DUF4192"/>
    <property type="match status" value="1"/>
</dbReference>
<evidence type="ECO:0000313" key="2">
    <source>
        <dbReference type="Proteomes" id="UP000549616"/>
    </source>
</evidence>
<dbReference type="RefSeq" id="WP_179774453.1">
    <property type="nucleotide sequence ID" value="NZ_JACCFK010000001.1"/>
</dbReference>
<dbReference type="EMBL" id="JACCFK010000001">
    <property type="protein sequence ID" value="NYI90436.1"/>
    <property type="molecule type" value="Genomic_DNA"/>
</dbReference>
<reference evidence="1 2" key="1">
    <citation type="submission" date="2020-07" db="EMBL/GenBank/DDBJ databases">
        <title>Sequencing the genomes of 1000 actinobacteria strains.</title>
        <authorList>
            <person name="Klenk H.-P."/>
        </authorList>
    </citation>
    <scope>NUCLEOTIDE SEQUENCE [LARGE SCALE GENOMIC DNA]</scope>
    <source>
        <strain evidence="1 2">DSM 104006</strain>
    </source>
</reference>
<evidence type="ECO:0000313" key="1">
    <source>
        <dbReference type="EMBL" id="NYI90436.1"/>
    </source>
</evidence>
<name>A0A853B7E8_9PSEU</name>
<dbReference type="Proteomes" id="UP000549616">
    <property type="component" value="Unassembled WGS sequence"/>
</dbReference>
<comment type="caution">
    <text evidence="1">The sequence shown here is derived from an EMBL/GenBank/DDBJ whole genome shotgun (WGS) entry which is preliminary data.</text>
</comment>
<gene>
    <name evidence="1" type="ORF">HNR02_003759</name>
</gene>
<dbReference type="AlphaFoldDB" id="A0A853B7E8"/>